<dbReference type="EMBL" id="BBNY01000074">
    <property type="protein sequence ID" value="GAL90466.1"/>
    <property type="molecule type" value="Genomic_DNA"/>
</dbReference>
<dbReference type="EMBL" id="BBNR01000006">
    <property type="protein sequence ID" value="GAL66821.1"/>
    <property type="molecule type" value="Genomic_DNA"/>
</dbReference>
<dbReference type="Proteomes" id="UP000029641">
    <property type="component" value="Unassembled WGS sequence"/>
</dbReference>
<reference evidence="5" key="1">
    <citation type="journal article" date="2014" name="Genome Announc.">
        <title>Draft Genome Sequence of Marine Flavobacterium Jejuia pallidilutea Strain 11shimoA1 and Pigmentation Mutants.</title>
        <authorList>
            <person name="Takatani N."/>
            <person name="Nakanishi M."/>
            <person name="Meirelles P."/>
            <person name="Mino S."/>
            <person name="Suda W."/>
            <person name="Oshima K."/>
            <person name="Hattori M."/>
            <person name="Ohkuma M."/>
            <person name="Hosokawa M."/>
            <person name="Miyashita K."/>
            <person name="Thompson F.L."/>
            <person name="Niwa A."/>
            <person name="Sawabe T."/>
            <person name="Sawabe T."/>
        </authorList>
    </citation>
    <scope>NUCLEOTIDE SEQUENCE [LARGE SCALE GENOMIC DNA]</scope>
    <source>
        <strain evidence="5">JCM 19538</strain>
    </source>
</reference>
<accession>A0A090W4K8</accession>
<evidence type="ECO:0000313" key="2">
    <source>
        <dbReference type="EMBL" id="GAL70389.1"/>
    </source>
</evidence>
<dbReference type="STRING" id="504487.JCM19538_231"/>
<keyword evidence="5" id="KW-1185">Reference proteome</keyword>
<evidence type="ECO:0000313" key="3">
    <source>
        <dbReference type="EMBL" id="GAL90466.1"/>
    </source>
</evidence>
<comment type="caution">
    <text evidence="2">The sequence shown here is derived from an EMBL/GenBank/DDBJ whole genome shotgun (WGS) entry which is preliminary data.</text>
</comment>
<organism evidence="2 4">
    <name type="scientific">Jejuia pallidilutea</name>
    <dbReference type="NCBI Taxonomy" id="504487"/>
    <lineage>
        <taxon>Bacteria</taxon>
        <taxon>Pseudomonadati</taxon>
        <taxon>Bacteroidota</taxon>
        <taxon>Flavobacteriia</taxon>
        <taxon>Flavobacteriales</taxon>
        <taxon>Flavobacteriaceae</taxon>
        <taxon>Jejuia</taxon>
    </lineage>
</organism>
<evidence type="ECO:0000313" key="5">
    <source>
        <dbReference type="Proteomes" id="UP000030184"/>
    </source>
</evidence>
<dbReference type="EMBL" id="BBNS01000005">
    <property type="protein sequence ID" value="GAL70389.1"/>
    <property type="molecule type" value="Genomic_DNA"/>
</dbReference>
<protein>
    <submittedName>
        <fullName evidence="2">Uncharacterized protein</fullName>
    </submittedName>
</protein>
<dbReference type="Proteomes" id="UP000029646">
    <property type="component" value="Unassembled WGS sequence"/>
</dbReference>
<evidence type="ECO:0000313" key="4">
    <source>
        <dbReference type="Proteomes" id="UP000029646"/>
    </source>
</evidence>
<gene>
    <name evidence="1" type="ORF">JCM19301_1365</name>
    <name evidence="2" type="ORF">JCM19302_3511</name>
    <name evidence="3" type="ORF">JCM19538_231</name>
</gene>
<evidence type="ECO:0000313" key="1">
    <source>
        <dbReference type="EMBL" id="GAL66821.1"/>
    </source>
</evidence>
<dbReference type="AlphaFoldDB" id="A0A090W4K8"/>
<dbReference type="Proteomes" id="UP000030184">
    <property type="component" value="Unassembled WGS sequence"/>
</dbReference>
<name>A0A090W4K8_9FLAO</name>
<sequence length="40" mass="4950">MFCALKNNIHLYTFFEQRIKKFKKVAEQIETCFYVRAFEN</sequence>
<proteinExistence type="predicted"/>